<evidence type="ECO:0000313" key="3">
    <source>
        <dbReference type="Proteomes" id="UP000054561"/>
    </source>
</evidence>
<dbReference type="RefSeq" id="XP_012337005.1">
    <property type="nucleotide sequence ID" value="XM_012481582.1"/>
</dbReference>
<dbReference type="EMBL" id="KQ001694">
    <property type="protein sequence ID" value="KJP86419.1"/>
    <property type="molecule type" value="Genomic_DNA"/>
</dbReference>
<feature type="compositionally biased region" description="Polar residues" evidence="1">
    <location>
        <begin position="901"/>
        <end position="911"/>
    </location>
</feature>
<protein>
    <submittedName>
        <fullName evidence="2">Uncharacterized protein</fullName>
    </submittedName>
</protein>
<name>A0A0D9QHB6_PLAFR</name>
<feature type="region of interest" description="Disordered" evidence="1">
    <location>
        <begin position="775"/>
        <end position="821"/>
    </location>
</feature>
<proteinExistence type="predicted"/>
<organism evidence="2 3">
    <name type="scientific">Plasmodium fragile</name>
    <dbReference type="NCBI Taxonomy" id="5857"/>
    <lineage>
        <taxon>Eukaryota</taxon>
        <taxon>Sar</taxon>
        <taxon>Alveolata</taxon>
        <taxon>Apicomplexa</taxon>
        <taxon>Aconoidasida</taxon>
        <taxon>Haemosporida</taxon>
        <taxon>Plasmodiidae</taxon>
        <taxon>Plasmodium</taxon>
        <taxon>Plasmodium (Plasmodium)</taxon>
    </lineage>
</organism>
<dbReference type="GeneID" id="24269286"/>
<keyword evidence="3" id="KW-1185">Reference proteome</keyword>
<dbReference type="OrthoDB" id="371720at2759"/>
<evidence type="ECO:0000256" key="1">
    <source>
        <dbReference type="SAM" id="MobiDB-lite"/>
    </source>
</evidence>
<feature type="region of interest" description="Disordered" evidence="1">
    <location>
        <begin position="901"/>
        <end position="926"/>
    </location>
</feature>
<feature type="compositionally biased region" description="Basic and acidic residues" evidence="1">
    <location>
        <begin position="600"/>
        <end position="616"/>
    </location>
</feature>
<gene>
    <name evidence="2" type="ORF">AK88_03972</name>
</gene>
<feature type="region of interest" description="Disordered" evidence="1">
    <location>
        <begin position="1222"/>
        <end position="1242"/>
    </location>
</feature>
<dbReference type="AlphaFoldDB" id="A0A0D9QHB6"/>
<sequence>MNDVDIEDYHRNILQELNAVEEEGEISLSTFLNDLIDIDIESNFNFSYQVVSRVMQICVNSLNSNLMTLADACMHFMRYSISRCLKLEEEINQSFFENINTIIKICLNMRYFSDNRSLLFQRAFLSLIIELDKCLPQFMMLWKGYKADMCTFLTSLLNLISFHLTLLNDLLKELKKDEKLNCNRYMQVGCSRIKIIEIAFNLLLNMFKEIRQIPFISSLMDYVNLIVNTYDHIPDVEIKKKILSLCRCLYSSNSDGSRTHFAALPEMTNLLSRKRNNYLALTKEKDINMSYLRHCSYIYMSESHLFISTFSATGGETTNGPNGATACSNHGDAPTHETDGVSPSSPQDKVLLTPNGFRGCLLLNFFYAYFYNTQNKLLIVLCYDQVKVRQDPGGKMLVFRCSRMDALGALSSKLRTQYEGRLLDHIDICVKFRSESIKNKMFDVITEVISIDSNEPDNVEDVKGEEVNGEEAKDESDEGCLREGPPHYKELIGDNNGANSVDDDESDTRTNCVSGDEIIEEEILRRRKVSFASMKEICLMDYRTSMGTKTLLLDESLNEMDTHENEGVSDLTDEEDKRIRTALEQGTDCPSISKASSLGEMRDEVSEAGDSVHPEGGDGGESVGGMHTKVSYATTKDLENAEGVESEAAILEDDDLFRENELCSVMSESRNDFAGAGELSSDQRQYQLKNTKRVEEESACEDPQDEFFILSNMNKLCEQVYIGKRSQGGENGHDDDEEVEEVHVGSQAGEANEQTCTSTRRTCCADDGMKLLFSEPDIQLEEGKEDSRGKNKSDGIYIPQKSYNHGRNIPQGNEKQKGEENFPPYTIKEFVIKNAIEEHIGGGRGSECDAVESLVTADLWRASNNGGGQNIFNSPPEVVKELLNYEAKRRDVDEYIQSLTKPQVEGTSEGTQRGDLRRSHTEGGTGEYSEVVNIEGEDEASNEMIVCDYPVGGEMDGGGNSVSIGRDSIGRDNMGTDNCGRDNSGRNESCTKRSNLCAKGTHHIDKPSSSCKSKKRIATNEANTAHDTACTMNDYAAKNNLPDSPYPVKKTKYNYHDPKLLNLLKNEDNLDKLSAKYLIKAYTIIQYNRRNTHIQIADCFRSVRKEITTSFECINSKYVAWLKELQQKFAGRLERIVSRHSYMLLINKRRTGQINVNSLPAPIDLQIISTKMNTLQETLNIVQRTMEDKMKNLQILTAYKESDVYTSSLSLNTLLSRCSTQRLRESAGDEQSGGAERSAGEK</sequence>
<feature type="region of interest" description="Disordered" evidence="1">
    <location>
        <begin position="321"/>
        <end position="346"/>
    </location>
</feature>
<feature type="region of interest" description="Disordered" evidence="1">
    <location>
        <begin position="460"/>
        <end position="509"/>
    </location>
</feature>
<feature type="compositionally biased region" description="Basic and acidic residues" evidence="1">
    <location>
        <begin position="479"/>
        <end position="492"/>
    </location>
</feature>
<feature type="compositionally biased region" description="Basic and acidic residues" evidence="1">
    <location>
        <begin position="781"/>
        <end position="793"/>
    </location>
</feature>
<dbReference type="Proteomes" id="UP000054561">
    <property type="component" value="Unassembled WGS sequence"/>
</dbReference>
<evidence type="ECO:0000313" key="2">
    <source>
        <dbReference type="EMBL" id="KJP86419.1"/>
    </source>
</evidence>
<dbReference type="VEuPathDB" id="PlasmoDB:AK88_03972"/>
<accession>A0A0D9QHB6</accession>
<feature type="compositionally biased region" description="Polar residues" evidence="1">
    <location>
        <begin position="801"/>
        <end position="813"/>
    </location>
</feature>
<dbReference type="OMA" id="YAYFYNT"/>
<feature type="region of interest" description="Disordered" evidence="1">
    <location>
        <begin position="589"/>
        <end position="625"/>
    </location>
</feature>
<feature type="compositionally biased region" description="Basic and acidic residues" evidence="1">
    <location>
        <begin position="912"/>
        <end position="921"/>
    </location>
</feature>
<feature type="compositionally biased region" description="Acidic residues" evidence="1">
    <location>
        <begin position="467"/>
        <end position="478"/>
    </location>
</feature>
<reference evidence="2 3" key="1">
    <citation type="submission" date="2014-03" db="EMBL/GenBank/DDBJ databases">
        <title>The Genome Sequence of Plasmodium fragile nilgiri.</title>
        <authorList>
            <consortium name="The Broad Institute Genomics Platform"/>
            <consortium name="The Broad Institute Genome Sequencing Center for Infectious Disease"/>
            <person name="Neafsey D."/>
            <person name="Duraisingh M."/>
            <person name="Young S.K."/>
            <person name="Zeng Q."/>
            <person name="Gargeya S."/>
            <person name="Abouelleil A."/>
            <person name="Alvarado L."/>
            <person name="Chapman S.B."/>
            <person name="Gainer-Dewar J."/>
            <person name="Goldberg J."/>
            <person name="Griggs A."/>
            <person name="Gujja S."/>
            <person name="Hansen M."/>
            <person name="Howarth C."/>
            <person name="Imamovic A."/>
            <person name="Larimer J."/>
            <person name="Pearson M."/>
            <person name="Poon T.W."/>
            <person name="Priest M."/>
            <person name="Roberts A."/>
            <person name="Saif S."/>
            <person name="Shea T."/>
            <person name="Sykes S."/>
            <person name="Wortman J."/>
            <person name="Nusbaum C."/>
            <person name="Birren B."/>
        </authorList>
    </citation>
    <scope>NUCLEOTIDE SEQUENCE [LARGE SCALE GENOMIC DNA]</scope>
    <source>
        <strain evidence="3">nilgiri</strain>
    </source>
</reference>